<evidence type="ECO:0000313" key="6">
    <source>
        <dbReference type="Proteomes" id="UP000184608"/>
    </source>
</evidence>
<dbReference type="AlphaFoldDB" id="A0A1M6AN11"/>
<dbReference type="PANTHER" id="PTHR43046:SF14">
    <property type="entry name" value="MUTT_NUDIX FAMILY PROTEIN"/>
    <property type="match status" value="1"/>
</dbReference>
<dbReference type="InterPro" id="IPR020476">
    <property type="entry name" value="Nudix_hydrolase"/>
</dbReference>
<gene>
    <name evidence="5" type="primary">nudG</name>
    <name evidence="5" type="ORF">VA7868_03620</name>
</gene>
<reference evidence="5 6" key="1">
    <citation type="submission" date="2016-11" db="EMBL/GenBank/DDBJ databases">
        <authorList>
            <person name="Jaros S."/>
            <person name="Januszkiewicz K."/>
            <person name="Wedrychowicz H."/>
        </authorList>
    </citation>
    <scope>NUCLEOTIDE SEQUENCE [LARGE SCALE GENOMIC DNA]</scope>
    <source>
        <strain evidence="5 6">CECT 7868</strain>
    </source>
</reference>
<evidence type="ECO:0000259" key="4">
    <source>
        <dbReference type="PROSITE" id="PS51462"/>
    </source>
</evidence>
<comment type="similarity">
    <text evidence="3">Belongs to the Nudix hydrolase family.</text>
</comment>
<dbReference type="CDD" id="cd02883">
    <property type="entry name" value="NUDIX_Hydrolase"/>
    <property type="match status" value="1"/>
</dbReference>
<name>A0A1M6AN11_9VIBR</name>
<dbReference type="Gene3D" id="3.90.79.10">
    <property type="entry name" value="Nucleoside Triphosphate Pyrophosphohydrolase"/>
    <property type="match status" value="1"/>
</dbReference>
<evidence type="ECO:0000256" key="2">
    <source>
        <dbReference type="ARBA" id="ARBA00022801"/>
    </source>
</evidence>
<dbReference type="SUPFAM" id="SSF55811">
    <property type="entry name" value="Nudix"/>
    <property type="match status" value="1"/>
</dbReference>
<dbReference type="GO" id="GO:0016787">
    <property type="term" value="F:hydrolase activity"/>
    <property type="evidence" value="ECO:0007669"/>
    <property type="project" value="UniProtKB-KW"/>
</dbReference>
<dbReference type="InterPro" id="IPR015797">
    <property type="entry name" value="NUDIX_hydrolase-like_dom_sf"/>
</dbReference>
<keyword evidence="2 3" id="KW-0378">Hydrolase</keyword>
<evidence type="ECO:0000256" key="1">
    <source>
        <dbReference type="ARBA" id="ARBA00001946"/>
    </source>
</evidence>
<dbReference type="EC" id="3.6.1.65" evidence="5"/>
<dbReference type="STRING" id="1216006.VA7868_03620"/>
<dbReference type="InterPro" id="IPR020084">
    <property type="entry name" value="NUDIX_hydrolase_CS"/>
</dbReference>
<dbReference type="OrthoDB" id="9791228at2"/>
<evidence type="ECO:0000256" key="3">
    <source>
        <dbReference type="RuleBase" id="RU003476"/>
    </source>
</evidence>
<dbReference type="PROSITE" id="PS00893">
    <property type="entry name" value="NUDIX_BOX"/>
    <property type="match status" value="1"/>
</dbReference>
<dbReference type="EMBL" id="FQXZ01000039">
    <property type="protein sequence ID" value="SHI37890.1"/>
    <property type="molecule type" value="Genomic_DNA"/>
</dbReference>
<feature type="domain" description="Nudix hydrolase" evidence="4">
    <location>
        <begin position="1"/>
        <end position="125"/>
    </location>
</feature>
<evidence type="ECO:0000313" key="5">
    <source>
        <dbReference type="EMBL" id="SHI37890.1"/>
    </source>
</evidence>
<dbReference type="PANTHER" id="PTHR43046">
    <property type="entry name" value="GDP-MANNOSE MANNOSYL HYDROLASE"/>
    <property type="match status" value="1"/>
</dbReference>
<comment type="cofactor">
    <cofactor evidence="1">
        <name>Mg(2+)</name>
        <dbReference type="ChEBI" id="CHEBI:18420"/>
    </cofactor>
</comment>
<keyword evidence="6" id="KW-1185">Reference proteome</keyword>
<dbReference type="Proteomes" id="UP000184608">
    <property type="component" value="Unassembled WGS sequence"/>
</dbReference>
<dbReference type="InterPro" id="IPR000086">
    <property type="entry name" value="NUDIX_hydrolase_dom"/>
</dbReference>
<organism evidence="5 6">
    <name type="scientific">Vibrio aerogenes CECT 7868</name>
    <dbReference type="NCBI Taxonomy" id="1216006"/>
    <lineage>
        <taxon>Bacteria</taxon>
        <taxon>Pseudomonadati</taxon>
        <taxon>Pseudomonadota</taxon>
        <taxon>Gammaproteobacteria</taxon>
        <taxon>Vibrionales</taxon>
        <taxon>Vibrionaceae</taxon>
        <taxon>Vibrio</taxon>
    </lineage>
</organism>
<dbReference type="PROSITE" id="PS51462">
    <property type="entry name" value="NUDIX"/>
    <property type="match status" value="1"/>
</dbReference>
<dbReference type="PRINTS" id="PR00502">
    <property type="entry name" value="NUDIXFAMILY"/>
</dbReference>
<accession>A0A1M6AN11</accession>
<proteinExistence type="inferred from homology"/>
<dbReference type="RefSeq" id="WP_073605281.1">
    <property type="nucleotide sequence ID" value="NZ_FQXZ01000039.1"/>
</dbReference>
<sequence length="128" mass="14511">MKNLAMAVVIRAGKVLVQQRYRSLRGMVYEFPGGSVECEESGEEGACRELWEETGLKASQVLGTYQAVNEYGGMIDYVVINIASDAEPVCIDPVRQQTFFWMRPDDIPLNDFYAADRAFIRSHLPHYL</sequence>
<dbReference type="Pfam" id="PF00293">
    <property type="entry name" value="NUDIX"/>
    <property type="match status" value="1"/>
</dbReference>
<protein>
    <submittedName>
        <fullName evidence="5">CTP pyrophosphohydrolase</fullName>
        <ecNumber evidence="5">3.6.1.65</ecNumber>
    </submittedName>
</protein>